<organism evidence="2 3">
    <name type="scientific">Giardia duodenalis assemblage B</name>
    <dbReference type="NCBI Taxonomy" id="1394984"/>
    <lineage>
        <taxon>Eukaryota</taxon>
        <taxon>Metamonada</taxon>
        <taxon>Diplomonadida</taxon>
        <taxon>Hexamitidae</taxon>
        <taxon>Giardiinae</taxon>
        <taxon>Giardia</taxon>
    </lineage>
</organism>
<dbReference type="Gene3D" id="2.30.30.100">
    <property type="match status" value="1"/>
</dbReference>
<dbReference type="InterPro" id="IPR010920">
    <property type="entry name" value="LSM_dom_sf"/>
</dbReference>
<dbReference type="GO" id="GO:1990904">
    <property type="term" value="C:ribonucleoprotein complex"/>
    <property type="evidence" value="ECO:0007669"/>
    <property type="project" value="UniProtKB-KW"/>
</dbReference>
<keyword evidence="2" id="KW-0687">Ribonucleoprotein</keyword>
<comment type="caution">
    <text evidence="2">The sequence shown here is derived from an EMBL/GenBank/DDBJ whole genome shotgun (WGS) entry which is preliminary data.</text>
</comment>
<dbReference type="Pfam" id="PF01423">
    <property type="entry name" value="LSM"/>
    <property type="match status" value="1"/>
</dbReference>
<accession>A0A132NVY1</accession>
<proteinExistence type="predicted"/>
<dbReference type="InterPro" id="IPR001163">
    <property type="entry name" value="Sm_dom_euk/arc"/>
</dbReference>
<evidence type="ECO:0000259" key="1">
    <source>
        <dbReference type="SMART" id="SM00651"/>
    </source>
</evidence>
<dbReference type="SUPFAM" id="SSF50182">
    <property type="entry name" value="Sm-like ribonucleoproteins"/>
    <property type="match status" value="1"/>
</dbReference>
<gene>
    <name evidence="2" type="ORF">QR46_1789</name>
</gene>
<dbReference type="VEuPathDB" id="GiardiaDB:QR46_1789"/>
<dbReference type="OrthoDB" id="437526at2759"/>
<dbReference type="AlphaFoldDB" id="A0A132NVY1"/>
<protein>
    <submittedName>
        <fullName evidence="2">Small nuclear ribonucleoprotein Sm D2/ putative LSM domain protein</fullName>
    </submittedName>
</protein>
<dbReference type="EMBL" id="JXTI01000040">
    <property type="protein sequence ID" value="KWX14228.1"/>
    <property type="molecule type" value="Genomic_DNA"/>
</dbReference>
<evidence type="ECO:0000313" key="3">
    <source>
        <dbReference type="Proteomes" id="UP000070089"/>
    </source>
</evidence>
<reference evidence="2 3" key="1">
    <citation type="journal article" date="2015" name="Mol. Biochem. Parasitol.">
        <title>Identification of polymorphic genes for use in assemblage B genotyping assays through comparative genomics of multiple assemblage B Giardia duodenalis isolates.</title>
        <authorList>
            <person name="Wielinga C."/>
            <person name="Thompson R.C."/>
            <person name="Monis P."/>
            <person name="Ryan U."/>
        </authorList>
    </citation>
    <scope>NUCLEOTIDE SEQUENCE [LARGE SCALE GENOMIC DNA]</scope>
    <source>
        <strain evidence="2 3">BAH15c1</strain>
    </source>
</reference>
<name>A0A132NVY1_GIAIN</name>
<evidence type="ECO:0000313" key="2">
    <source>
        <dbReference type="EMBL" id="KWX14228.1"/>
    </source>
</evidence>
<dbReference type="SMART" id="SM00651">
    <property type="entry name" value="Sm"/>
    <property type="match status" value="1"/>
</dbReference>
<sequence>MSDDAQASPYAFFDEALALRKPVLVQLRSGHFIAGVLKAYDRHLNLVFSEATETWEENGIEYREDKKSFMLRGDNVIMVVSNS</sequence>
<feature type="domain" description="Sm" evidence="1">
    <location>
        <begin position="16"/>
        <end position="81"/>
    </location>
</feature>
<dbReference type="Proteomes" id="UP000070089">
    <property type="component" value="Unassembled WGS sequence"/>
</dbReference>